<evidence type="ECO:0000256" key="10">
    <source>
        <dbReference type="SAM" id="Phobius"/>
    </source>
</evidence>
<evidence type="ECO:0000256" key="9">
    <source>
        <dbReference type="ARBA" id="ARBA00023136"/>
    </source>
</evidence>
<evidence type="ECO:0000256" key="1">
    <source>
        <dbReference type="ARBA" id="ARBA00002672"/>
    </source>
</evidence>
<feature type="transmembrane region" description="Helical" evidence="10">
    <location>
        <begin position="60"/>
        <end position="76"/>
    </location>
</feature>
<dbReference type="Pfam" id="PF04973">
    <property type="entry name" value="NMN_transporter"/>
    <property type="match status" value="1"/>
</dbReference>
<evidence type="ECO:0000256" key="8">
    <source>
        <dbReference type="ARBA" id="ARBA00022989"/>
    </source>
</evidence>
<name>A0A9R1C9W1_9BACT</name>
<keyword evidence="5" id="KW-0813">Transport</keyword>
<evidence type="ECO:0000256" key="3">
    <source>
        <dbReference type="ARBA" id="ARBA00006669"/>
    </source>
</evidence>
<comment type="subcellular location">
    <subcellularLocation>
        <location evidence="2">Cell membrane</location>
        <topology evidence="2">Multi-pass membrane protein</topology>
    </subcellularLocation>
</comment>
<dbReference type="PANTHER" id="PTHR36122:SF2">
    <property type="entry name" value="NICOTINAMIDE RIBOSIDE TRANSPORTER PNUC"/>
    <property type="match status" value="1"/>
</dbReference>
<keyword evidence="8 10" id="KW-1133">Transmembrane helix</keyword>
<comment type="caution">
    <text evidence="11">The sequence shown here is derived from an EMBL/GenBank/DDBJ whole genome shotgun (WGS) entry which is preliminary data.</text>
</comment>
<reference evidence="11" key="1">
    <citation type="journal article" date="2022" name="Int. J. Syst. Evol. Microbiol.">
        <title>Prevotella lacticifex sp. nov., isolated from the rumen of cows.</title>
        <authorList>
            <person name="Shinkai T."/>
            <person name="Ikeyama N."/>
            <person name="Kumagai M."/>
            <person name="Ohmori H."/>
            <person name="Sakamoto M."/>
            <person name="Ohkuma M."/>
            <person name="Mitsumori M."/>
        </authorList>
    </citation>
    <scope>NUCLEOTIDE SEQUENCE</scope>
    <source>
        <strain evidence="11">R5076</strain>
    </source>
</reference>
<evidence type="ECO:0000256" key="5">
    <source>
        <dbReference type="ARBA" id="ARBA00022448"/>
    </source>
</evidence>
<evidence type="ECO:0000313" key="11">
    <source>
        <dbReference type="EMBL" id="GJG58753.1"/>
    </source>
</evidence>
<dbReference type="EMBL" id="BPUB01000001">
    <property type="protein sequence ID" value="GJG58753.1"/>
    <property type="molecule type" value="Genomic_DNA"/>
</dbReference>
<dbReference type="GeneID" id="72467214"/>
<evidence type="ECO:0000256" key="4">
    <source>
        <dbReference type="ARBA" id="ARBA00017522"/>
    </source>
</evidence>
<evidence type="ECO:0000256" key="7">
    <source>
        <dbReference type="ARBA" id="ARBA00022692"/>
    </source>
</evidence>
<dbReference type="AlphaFoldDB" id="A0A9R1C9W1"/>
<feature type="transmembrane region" description="Helical" evidence="10">
    <location>
        <begin position="30"/>
        <end position="48"/>
    </location>
</feature>
<feature type="transmembrane region" description="Helical" evidence="10">
    <location>
        <begin position="6"/>
        <end position="23"/>
    </location>
</feature>
<dbReference type="GO" id="GO:0005886">
    <property type="term" value="C:plasma membrane"/>
    <property type="evidence" value="ECO:0007669"/>
    <property type="project" value="UniProtKB-SubCell"/>
</dbReference>
<proteinExistence type="inferred from homology"/>
<evidence type="ECO:0000256" key="2">
    <source>
        <dbReference type="ARBA" id="ARBA00004651"/>
    </source>
</evidence>
<comment type="similarity">
    <text evidence="3">Belongs to the nicotinamide ribonucleoside (NR) uptake permease (TC 4.B.1) family.</text>
</comment>
<accession>A0A9R1C9W1</accession>
<evidence type="ECO:0000313" key="12">
    <source>
        <dbReference type="Proteomes" id="UP000825483"/>
    </source>
</evidence>
<dbReference type="InterPro" id="IPR006419">
    <property type="entry name" value="NMN_transpt_PnuC"/>
</dbReference>
<gene>
    <name evidence="11" type="ORF">PRLR5076_16040</name>
</gene>
<keyword evidence="9 10" id="KW-0472">Membrane</keyword>
<evidence type="ECO:0000256" key="6">
    <source>
        <dbReference type="ARBA" id="ARBA00022475"/>
    </source>
</evidence>
<dbReference type="GO" id="GO:0034257">
    <property type="term" value="F:nicotinamide riboside transmembrane transporter activity"/>
    <property type="evidence" value="ECO:0007669"/>
    <property type="project" value="InterPro"/>
</dbReference>
<keyword evidence="12" id="KW-1185">Reference proteome</keyword>
<dbReference type="PANTHER" id="PTHR36122">
    <property type="entry name" value="NICOTINAMIDE RIBOSIDE TRANSPORTER PNUC"/>
    <property type="match status" value="1"/>
</dbReference>
<organism evidence="11 12">
    <name type="scientific">Prevotella lacticifex</name>
    <dbReference type="NCBI Taxonomy" id="2854755"/>
    <lineage>
        <taxon>Bacteria</taxon>
        <taxon>Pseudomonadati</taxon>
        <taxon>Bacteroidota</taxon>
        <taxon>Bacteroidia</taxon>
        <taxon>Bacteroidales</taxon>
        <taxon>Prevotellaceae</taxon>
        <taxon>Prevotella</taxon>
    </lineage>
</organism>
<keyword evidence="7 10" id="KW-0812">Transmembrane</keyword>
<dbReference type="RefSeq" id="WP_223926061.1">
    <property type="nucleotide sequence ID" value="NZ_BPTU01000001.1"/>
</dbReference>
<protein>
    <recommendedName>
        <fullName evidence="4">Nicotinamide riboside transporter PnuC</fullName>
    </recommendedName>
</protein>
<feature type="transmembrane region" description="Helical" evidence="10">
    <location>
        <begin position="171"/>
        <end position="188"/>
    </location>
</feature>
<keyword evidence="6" id="KW-1003">Cell membrane</keyword>
<feature type="transmembrane region" description="Helical" evidence="10">
    <location>
        <begin position="96"/>
        <end position="114"/>
    </location>
</feature>
<comment type="function">
    <text evidence="1">Required for nicotinamide riboside transport across the inner membrane.</text>
</comment>
<sequence>MEQFLSDHWLDILGTIIGLVYVYQEYKASILLWITGVIMPVVYIFVYLDAGLYADMGMQVYYALAAAYGFVSWMLGRTHGKEAKEMPITGVSARTAALSVAVFAVAWGAIFVILKQWTNSTVPVLDSFGNALSIIGLWWLARKYIEQWIVWIVVDAELAALYVYKDIPFTAGLYALYTVIAVAGYFKWREMMMAEAADNETTCRP</sequence>
<dbReference type="Proteomes" id="UP000825483">
    <property type="component" value="Unassembled WGS sequence"/>
</dbReference>
<dbReference type="NCBIfam" id="TIGR01528">
    <property type="entry name" value="NMN_trans_PnuC"/>
    <property type="match status" value="1"/>
</dbReference>